<organism evidence="1 2">
    <name type="scientific">Microvenator marinus</name>
    <dbReference type="NCBI Taxonomy" id="2600177"/>
    <lineage>
        <taxon>Bacteria</taxon>
        <taxon>Deltaproteobacteria</taxon>
        <taxon>Bradymonadales</taxon>
        <taxon>Microvenatoraceae</taxon>
        <taxon>Microvenator</taxon>
    </lineage>
</organism>
<dbReference type="AlphaFoldDB" id="A0A5B8XY18"/>
<evidence type="ECO:0000313" key="1">
    <source>
        <dbReference type="EMBL" id="QED30091.1"/>
    </source>
</evidence>
<protein>
    <submittedName>
        <fullName evidence="1">Uncharacterized protein</fullName>
    </submittedName>
</protein>
<evidence type="ECO:0000313" key="2">
    <source>
        <dbReference type="Proteomes" id="UP000321595"/>
    </source>
</evidence>
<name>A0A5B8XY18_9DELT</name>
<gene>
    <name evidence="1" type="ORF">FRD01_23215</name>
</gene>
<dbReference type="Proteomes" id="UP000321595">
    <property type="component" value="Chromosome"/>
</dbReference>
<sequence>MCEFIEACDEVSGSAQEHFIEEIGSCAFQLVLYDRTQAAHAELDQIAAQAKGYVSLNDLNLNREATPGVSADTADRLKNHDYFGFRWNTGDNDTTAWYPQGMTGNEDAGQSGRRFLVSWYDKANNPAKGVRISLVDLQDPNNIRYRHILLVEPTADGFGPVLTGGGNPLHAGGIVWIGNLLYVADTGQGFRVFDLSRIIEVSHTDDTSRIGVSAGRVDAFGYRYIAGQIARYRQPNDACNIRFSFAGLDRSTQPATIVSGEYMVDNTTGRLARWPVDLASGWLIEEVGRVRATSAYIAGQTRMQGALTRGDEIYISSSSQYQRYGRLYRTRVGQESSISAWVYGAEDLYYEASTDRIWTPAEHPGDRDTVSIPRRDP</sequence>
<reference evidence="1 2" key="1">
    <citation type="submission" date="2019-08" db="EMBL/GenBank/DDBJ databases">
        <authorList>
            <person name="Liang Q."/>
        </authorList>
    </citation>
    <scope>NUCLEOTIDE SEQUENCE [LARGE SCALE GENOMIC DNA]</scope>
    <source>
        <strain evidence="1 2">V1718</strain>
    </source>
</reference>
<keyword evidence="2" id="KW-1185">Reference proteome</keyword>
<proteinExistence type="predicted"/>
<dbReference type="EMBL" id="CP042467">
    <property type="protein sequence ID" value="QED30091.1"/>
    <property type="molecule type" value="Genomic_DNA"/>
</dbReference>
<accession>A0A5B8XY18</accession>
<dbReference type="KEGG" id="bbae:FRD01_23215"/>
<dbReference type="OrthoDB" id="618894at2"/>